<name>A0A9N9DRK5_9GLOM</name>
<feature type="region of interest" description="Disordered" evidence="1">
    <location>
        <begin position="136"/>
        <end position="200"/>
    </location>
</feature>
<dbReference type="GO" id="GO:0003735">
    <property type="term" value="F:structural constituent of ribosome"/>
    <property type="evidence" value="ECO:0007669"/>
    <property type="project" value="InterPro"/>
</dbReference>
<feature type="compositionally biased region" description="Polar residues" evidence="1">
    <location>
        <begin position="174"/>
        <end position="189"/>
    </location>
</feature>
<dbReference type="Proteomes" id="UP000789759">
    <property type="component" value="Unassembled WGS sequence"/>
</dbReference>
<evidence type="ECO:0000313" key="3">
    <source>
        <dbReference type="Proteomes" id="UP000789759"/>
    </source>
</evidence>
<dbReference type="EMBL" id="CAJVQA010006987">
    <property type="protein sequence ID" value="CAG8649550.1"/>
    <property type="molecule type" value="Genomic_DNA"/>
</dbReference>
<keyword evidence="3" id="KW-1185">Reference proteome</keyword>
<evidence type="ECO:0000256" key="1">
    <source>
        <dbReference type="SAM" id="MobiDB-lite"/>
    </source>
</evidence>
<accession>A0A9N9DRK5</accession>
<dbReference type="GO" id="GO:0022625">
    <property type="term" value="C:cytosolic large ribosomal subunit"/>
    <property type="evidence" value="ECO:0007669"/>
    <property type="project" value="TreeGrafter"/>
</dbReference>
<organism evidence="2 3">
    <name type="scientific">Cetraspora pellucida</name>
    <dbReference type="NCBI Taxonomy" id="1433469"/>
    <lineage>
        <taxon>Eukaryota</taxon>
        <taxon>Fungi</taxon>
        <taxon>Fungi incertae sedis</taxon>
        <taxon>Mucoromycota</taxon>
        <taxon>Glomeromycotina</taxon>
        <taxon>Glomeromycetes</taxon>
        <taxon>Diversisporales</taxon>
        <taxon>Gigasporaceae</taxon>
        <taxon>Cetraspora</taxon>
    </lineage>
</organism>
<proteinExistence type="predicted"/>
<protein>
    <submittedName>
        <fullName evidence="2">3034_t:CDS:1</fullName>
    </submittedName>
</protein>
<dbReference type="GO" id="GO:0002181">
    <property type="term" value="P:cytoplasmic translation"/>
    <property type="evidence" value="ECO:0007669"/>
    <property type="project" value="TreeGrafter"/>
</dbReference>
<gene>
    <name evidence="2" type="ORF">CPELLU_LOCUS9259</name>
</gene>
<dbReference type="GO" id="GO:0003729">
    <property type="term" value="F:mRNA binding"/>
    <property type="evidence" value="ECO:0007669"/>
    <property type="project" value="TreeGrafter"/>
</dbReference>
<dbReference type="PANTHER" id="PTHR10792:SF1">
    <property type="entry name" value="RIBOSOMAL PROTEIN L24"/>
    <property type="match status" value="1"/>
</dbReference>
<dbReference type="PANTHER" id="PTHR10792">
    <property type="entry name" value="60S RIBOSOMAL PROTEIN L24"/>
    <property type="match status" value="1"/>
</dbReference>
<comment type="caution">
    <text evidence="2">The sequence shown here is derived from an EMBL/GenBank/DDBJ whole genome shotgun (WGS) entry which is preliminary data.</text>
</comment>
<sequence length="200" mass="23264">MNQINHLPSEIRAMTADLFKIKSPTGLAENRTRIAGFKVLSDNHYTTRPEHRFATKSEFIEHNYYFRSLESKPLSNQPSFFFEILDYRHEISWTQVYRRMHKKGITEEIAKKRTRRTVKHQRAVVGASWEVIKAKRNQKPEMREAARAQALREAKEKKKQEQSKRKAEKAKVAQTASRGQPKISKQQARGASAKVSAKSR</sequence>
<dbReference type="InterPro" id="IPR056366">
    <property type="entry name" value="Ribosomal_eL24"/>
</dbReference>
<dbReference type="OrthoDB" id="1727108at2759"/>
<reference evidence="2" key="1">
    <citation type="submission" date="2021-06" db="EMBL/GenBank/DDBJ databases">
        <authorList>
            <person name="Kallberg Y."/>
            <person name="Tangrot J."/>
            <person name="Rosling A."/>
        </authorList>
    </citation>
    <scope>NUCLEOTIDE SEQUENCE</scope>
    <source>
        <strain evidence="2">FL966</strain>
    </source>
</reference>
<dbReference type="Gene3D" id="6.10.250.1270">
    <property type="match status" value="1"/>
</dbReference>
<feature type="compositionally biased region" description="Basic and acidic residues" evidence="1">
    <location>
        <begin position="138"/>
        <end position="171"/>
    </location>
</feature>
<evidence type="ECO:0000313" key="2">
    <source>
        <dbReference type="EMBL" id="CAG8649550.1"/>
    </source>
</evidence>
<dbReference type="AlphaFoldDB" id="A0A9N9DRK5"/>